<dbReference type="InterPro" id="IPR013784">
    <property type="entry name" value="Carb-bd-like_fold"/>
</dbReference>
<protein>
    <recommendedName>
        <fullName evidence="4">Carboxypeptidase regulatory-like domain-containing protein</fullName>
    </recommendedName>
</protein>
<dbReference type="GO" id="GO:0030246">
    <property type="term" value="F:carbohydrate binding"/>
    <property type="evidence" value="ECO:0007669"/>
    <property type="project" value="InterPro"/>
</dbReference>
<accession>A0AA37V231</accession>
<dbReference type="AlphaFoldDB" id="A0AA37V231"/>
<dbReference type="EMBL" id="BRXS01000002">
    <property type="protein sequence ID" value="GLC24642.1"/>
    <property type="molecule type" value="Genomic_DNA"/>
</dbReference>
<evidence type="ECO:0000256" key="1">
    <source>
        <dbReference type="SAM" id="MobiDB-lite"/>
    </source>
</evidence>
<dbReference type="Proteomes" id="UP001161325">
    <property type="component" value="Unassembled WGS sequence"/>
</dbReference>
<keyword evidence="3" id="KW-1185">Reference proteome</keyword>
<name>A0AA37V231_9BACT</name>
<dbReference type="Pfam" id="PF13620">
    <property type="entry name" value="CarboxypepD_reg"/>
    <property type="match status" value="1"/>
</dbReference>
<gene>
    <name evidence="2" type="ORF">rosag_11550</name>
</gene>
<organism evidence="2 3">
    <name type="scientific">Roseisolibacter agri</name>
    <dbReference type="NCBI Taxonomy" id="2014610"/>
    <lineage>
        <taxon>Bacteria</taxon>
        <taxon>Pseudomonadati</taxon>
        <taxon>Gemmatimonadota</taxon>
        <taxon>Gemmatimonadia</taxon>
        <taxon>Gemmatimonadales</taxon>
        <taxon>Gemmatimonadaceae</taxon>
        <taxon>Roseisolibacter</taxon>
    </lineage>
</organism>
<sequence>MQTSDLPATLAGGVHGAHDARPALQHVAVRLIGAETDTARVTYTDSAGTFRFDGLAAGRYTLEFRRIGYETRRLAALSVDPTRGTRVVVPLQRYLLCERWDLQAPRSPSAGRTEPAQRAPARPT</sequence>
<evidence type="ECO:0000313" key="3">
    <source>
        <dbReference type="Proteomes" id="UP001161325"/>
    </source>
</evidence>
<dbReference type="Gene3D" id="2.60.40.1120">
    <property type="entry name" value="Carboxypeptidase-like, regulatory domain"/>
    <property type="match status" value="1"/>
</dbReference>
<reference evidence="2" key="1">
    <citation type="submission" date="2022-08" db="EMBL/GenBank/DDBJ databases">
        <title>Draft genome sequencing of Roseisolibacter agri AW1220.</title>
        <authorList>
            <person name="Tobiishi Y."/>
            <person name="Tonouchi A."/>
        </authorList>
    </citation>
    <scope>NUCLEOTIDE SEQUENCE</scope>
    <source>
        <strain evidence="2">AW1220</strain>
    </source>
</reference>
<comment type="caution">
    <text evidence="2">The sequence shown here is derived from an EMBL/GenBank/DDBJ whole genome shotgun (WGS) entry which is preliminary data.</text>
</comment>
<dbReference type="RefSeq" id="WP_284349088.1">
    <property type="nucleotide sequence ID" value="NZ_BRXS01000002.1"/>
</dbReference>
<evidence type="ECO:0008006" key="4">
    <source>
        <dbReference type="Google" id="ProtNLM"/>
    </source>
</evidence>
<evidence type="ECO:0000313" key="2">
    <source>
        <dbReference type="EMBL" id="GLC24642.1"/>
    </source>
</evidence>
<feature type="region of interest" description="Disordered" evidence="1">
    <location>
        <begin position="105"/>
        <end position="124"/>
    </location>
</feature>
<proteinExistence type="predicted"/>
<dbReference type="SUPFAM" id="SSF49452">
    <property type="entry name" value="Starch-binding domain-like"/>
    <property type="match status" value="1"/>
</dbReference>